<reference evidence="2 3" key="1">
    <citation type="submission" date="2013-07" db="EMBL/GenBank/DDBJ databases">
        <authorList>
            <person name="Stoco P.H."/>
            <person name="Wagner G."/>
            <person name="Gerber A."/>
            <person name="Zaha A."/>
            <person name="Thompson C."/>
            <person name="Bartholomeu D.C."/>
            <person name="Luckemeyer D.D."/>
            <person name="Bahia D."/>
            <person name="Loreto E."/>
            <person name="Prestes E.B."/>
            <person name="Lima F.M."/>
            <person name="Rodrigues-Luiz G."/>
            <person name="Vallejo G.A."/>
            <person name="Filho J.F."/>
            <person name="Monteiro K.M."/>
            <person name="Tyler K.M."/>
            <person name="de Almeida L.G."/>
            <person name="Ortiz M.F."/>
            <person name="Siervo M.A."/>
            <person name="de Moraes M.H."/>
            <person name="Cunha O.L."/>
            <person name="Mendonca-Neto R."/>
            <person name="Silva R."/>
            <person name="Teixeira S.M."/>
            <person name="Murta S.M."/>
            <person name="Sincero T.C."/>
            <person name="Mendes T.A."/>
            <person name="Urmenyi T.P."/>
            <person name="Silva V.G."/>
            <person name="da Rocha W.D."/>
            <person name="Andersson B."/>
            <person name="Romanha A.J."/>
            <person name="Steindel M."/>
            <person name="de Vasconcelos A.T."/>
            <person name="Grisard E.C."/>
        </authorList>
    </citation>
    <scope>NUCLEOTIDE SEQUENCE [LARGE SCALE GENOMIC DNA]</scope>
    <source>
        <strain evidence="2 3">SC58</strain>
    </source>
</reference>
<dbReference type="EMBL" id="AUPL01000170">
    <property type="protein sequence ID" value="ESL12068.1"/>
    <property type="molecule type" value="Genomic_DNA"/>
</dbReference>
<proteinExistence type="predicted"/>
<sequence>MGKRTKKMPKQKRKLAMADRPRKLTKKGKLKRKRGDLKMVKSRDVAFAVRQKKGGAWIKAGERRCNIHTVCNCVNRTDPAKMSRVTNR</sequence>
<accession>A0A061J9J3</accession>
<dbReference type="OrthoDB" id="251963at2759"/>
<evidence type="ECO:0000256" key="1">
    <source>
        <dbReference type="SAM" id="MobiDB-lite"/>
    </source>
</evidence>
<dbReference type="Proteomes" id="UP000031737">
    <property type="component" value="Unassembled WGS sequence"/>
</dbReference>
<comment type="caution">
    <text evidence="2">The sequence shown here is derived from an EMBL/GenBank/DDBJ whole genome shotgun (WGS) entry which is preliminary data.</text>
</comment>
<gene>
    <name evidence="2" type="ORF">TRSC58_00170</name>
</gene>
<protein>
    <submittedName>
        <fullName evidence="2">Phosphoprotein lepp12</fullName>
    </submittedName>
</protein>
<organism evidence="2 3">
    <name type="scientific">Trypanosoma rangeli SC58</name>
    <dbReference type="NCBI Taxonomy" id="429131"/>
    <lineage>
        <taxon>Eukaryota</taxon>
        <taxon>Discoba</taxon>
        <taxon>Euglenozoa</taxon>
        <taxon>Kinetoplastea</taxon>
        <taxon>Metakinetoplastina</taxon>
        <taxon>Trypanosomatida</taxon>
        <taxon>Trypanosomatidae</taxon>
        <taxon>Trypanosoma</taxon>
        <taxon>Herpetosoma</taxon>
    </lineage>
</organism>
<dbReference type="AlphaFoldDB" id="A0A061J9J3"/>
<evidence type="ECO:0000313" key="3">
    <source>
        <dbReference type="Proteomes" id="UP000031737"/>
    </source>
</evidence>
<feature type="compositionally biased region" description="Basic residues" evidence="1">
    <location>
        <begin position="23"/>
        <end position="35"/>
    </location>
</feature>
<name>A0A061J9J3_TRYRA</name>
<dbReference type="VEuPathDB" id="TriTrypDB:TRSC58_00170"/>
<evidence type="ECO:0000313" key="2">
    <source>
        <dbReference type="EMBL" id="ESL12068.1"/>
    </source>
</evidence>
<feature type="region of interest" description="Disordered" evidence="1">
    <location>
        <begin position="1"/>
        <end position="37"/>
    </location>
</feature>
<keyword evidence="3" id="KW-1185">Reference proteome</keyword>
<feature type="compositionally biased region" description="Basic residues" evidence="1">
    <location>
        <begin position="1"/>
        <end position="15"/>
    </location>
</feature>